<evidence type="ECO:0000313" key="1">
    <source>
        <dbReference type="EMBL" id="KAH3715970.1"/>
    </source>
</evidence>
<gene>
    <name evidence="1" type="ORF">DPMN_058686</name>
</gene>
<protein>
    <submittedName>
        <fullName evidence="1">Uncharacterized protein</fullName>
    </submittedName>
</protein>
<name>A0A9D4HDZ8_DREPO</name>
<dbReference type="AlphaFoldDB" id="A0A9D4HDZ8"/>
<proteinExistence type="predicted"/>
<reference evidence="1" key="1">
    <citation type="journal article" date="2019" name="bioRxiv">
        <title>The Genome of the Zebra Mussel, Dreissena polymorpha: A Resource for Invasive Species Research.</title>
        <authorList>
            <person name="McCartney M.A."/>
            <person name="Auch B."/>
            <person name="Kono T."/>
            <person name="Mallez S."/>
            <person name="Zhang Y."/>
            <person name="Obille A."/>
            <person name="Becker A."/>
            <person name="Abrahante J.E."/>
            <person name="Garbe J."/>
            <person name="Badalamenti J.P."/>
            <person name="Herman A."/>
            <person name="Mangelson H."/>
            <person name="Liachko I."/>
            <person name="Sullivan S."/>
            <person name="Sone E.D."/>
            <person name="Koren S."/>
            <person name="Silverstein K.A.T."/>
            <person name="Beckman K.B."/>
            <person name="Gohl D.M."/>
        </authorList>
    </citation>
    <scope>NUCLEOTIDE SEQUENCE</scope>
    <source>
        <strain evidence="1">Duluth1</strain>
        <tissue evidence="1">Whole animal</tissue>
    </source>
</reference>
<dbReference type="Proteomes" id="UP000828390">
    <property type="component" value="Unassembled WGS sequence"/>
</dbReference>
<dbReference type="EMBL" id="JAIWYP010000013">
    <property type="protein sequence ID" value="KAH3715970.1"/>
    <property type="molecule type" value="Genomic_DNA"/>
</dbReference>
<evidence type="ECO:0000313" key="2">
    <source>
        <dbReference type="Proteomes" id="UP000828390"/>
    </source>
</evidence>
<sequence>MEVSQNGGNQYSQLLDKPFWGSARRLVTSRATIKGAQRAIGGRRTLNIVSTP</sequence>
<keyword evidence="2" id="KW-1185">Reference proteome</keyword>
<comment type="caution">
    <text evidence="1">The sequence shown here is derived from an EMBL/GenBank/DDBJ whole genome shotgun (WGS) entry which is preliminary data.</text>
</comment>
<reference evidence="1" key="2">
    <citation type="submission" date="2020-11" db="EMBL/GenBank/DDBJ databases">
        <authorList>
            <person name="McCartney M.A."/>
            <person name="Auch B."/>
            <person name="Kono T."/>
            <person name="Mallez S."/>
            <person name="Becker A."/>
            <person name="Gohl D.M."/>
            <person name="Silverstein K.A.T."/>
            <person name="Koren S."/>
            <person name="Bechman K.B."/>
            <person name="Herman A."/>
            <person name="Abrahante J.E."/>
            <person name="Garbe J."/>
        </authorList>
    </citation>
    <scope>NUCLEOTIDE SEQUENCE</scope>
    <source>
        <strain evidence="1">Duluth1</strain>
        <tissue evidence="1">Whole animal</tissue>
    </source>
</reference>
<organism evidence="1 2">
    <name type="scientific">Dreissena polymorpha</name>
    <name type="common">Zebra mussel</name>
    <name type="synonym">Mytilus polymorpha</name>
    <dbReference type="NCBI Taxonomy" id="45954"/>
    <lineage>
        <taxon>Eukaryota</taxon>
        <taxon>Metazoa</taxon>
        <taxon>Spiralia</taxon>
        <taxon>Lophotrochozoa</taxon>
        <taxon>Mollusca</taxon>
        <taxon>Bivalvia</taxon>
        <taxon>Autobranchia</taxon>
        <taxon>Heteroconchia</taxon>
        <taxon>Euheterodonta</taxon>
        <taxon>Imparidentia</taxon>
        <taxon>Neoheterodontei</taxon>
        <taxon>Myida</taxon>
        <taxon>Dreissenoidea</taxon>
        <taxon>Dreissenidae</taxon>
        <taxon>Dreissena</taxon>
    </lineage>
</organism>
<accession>A0A9D4HDZ8</accession>